<gene>
    <name evidence="3" type="ORF">CSSPTR1EN2_LOCUS20958</name>
</gene>
<dbReference type="EMBL" id="OZ019899">
    <property type="protein sequence ID" value="CAK9231839.1"/>
    <property type="molecule type" value="Genomic_DNA"/>
</dbReference>
<evidence type="ECO:0000256" key="1">
    <source>
        <dbReference type="SAM" id="MobiDB-lite"/>
    </source>
</evidence>
<evidence type="ECO:0000313" key="4">
    <source>
        <dbReference type="Proteomes" id="UP001497512"/>
    </source>
</evidence>
<evidence type="ECO:0000256" key="2">
    <source>
        <dbReference type="SAM" id="Phobius"/>
    </source>
</evidence>
<proteinExistence type="predicted"/>
<organism evidence="3 4">
    <name type="scientific">Sphagnum troendelagicum</name>
    <dbReference type="NCBI Taxonomy" id="128251"/>
    <lineage>
        <taxon>Eukaryota</taxon>
        <taxon>Viridiplantae</taxon>
        <taxon>Streptophyta</taxon>
        <taxon>Embryophyta</taxon>
        <taxon>Bryophyta</taxon>
        <taxon>Sphagnophytina</taxon>
        <taxon>Sphagnopsida</taxon>
        <taxon>Sphagnales</taxon>
        <taxon>Sphagnaceae</taxon>
        <taxon>Sphagnum</taxon>
    </lineage>
</organism>
<feature type="compositionally biased region" description="Basic and acidic residues" evidence="1">
    <location>
        <begin position="54"/>
        <end position="64"/>
    </location>
</feature>
<keyword evidence="4" id="KW-1185">Reference proteome</keyword>
<protein>
    <recommendedName>
        <fullName evidence="5">Transmembrane protein</fullName>
    </recommendedName>
</protein>
<keyword evidence="2" id="KW-0472">Membrane</keyword>
<evidence type="ECO:0008006" key="5">
    <source>
        <dbReference type="Google" id="ProtNLM"/>
    </source>
</evidence>
<evidence type="ECO:0000313" key="3">
    <source>
        <dbReference type="EMBL" id="CAK9231839.1"/>
    </source>
</evidence>
<accession>A0ABP0UXH2</accession>
<name>A0ABP0UXH2_9BRYO</name>
<sequence>MMSFRFFVDDSLTKAIGNAVNRLGRRQAEFLFRHFGDRDRGGKEGNGETPFHARGRDGEEEEKRERKRTSTRTRAHLRCCVSFSDSRTAFLSFRVPHLLFHRLFYLGLSSRFFLTRFGAVLLLFWSAVVLSRKGRQTGRREARFASGLVFVVVVALGVRLLSVCCFLSFPSSASLFFCGFVSRLRFRCRIVNLLPANFVCGAEAKVPYGLRESSENGSSAQDEIGTSAAEISA</sequence>
<feature type="region of interest" description="Disordered" evidence="1">
    <location>
        <begin position="212"/>
        <end position="233"/>
    </location>
</feature>
<reference evidence="3" key="1">
    <citation type="submission" date="2024-02" db="EMBL/GenBank/DDBJ databases">
        <authorList>
            <consortium name="ELIXIR-Norway"/>
            <consortium name="Elixir Norway"/>
        </authorList>
    </citation>
    <scope>NUCLEOTIDE SEQUENCE</scope>
</reference>
<dbReference type="Proteomes" id="UP001497512">
    <property type="component" value="Chromosome 7"/>
</dbReference>
<feature type="region of interest" description="Disordered" evidence="1">
    <location>
        <begin position="41"/>
        <end position="69"/>
    </location>
</feature>
<keyword evidence="2" id="KW-0812">Transmembrane</keyword>
<feature type="transmembrane region" description="Helical" evidence="2">
    <location>
        <begin position="113"/>
        <end position="130"/>
    </location>
</feature>
<feature type="transmembrane region" description="Helical" evidence="2">
    <location>
        <begin position="142"/>
        <end position="161"/>
    </location>
</feature>
<keyword evidence="2" id="KW-1133">Transmembrane helix</keyword>